<dbReference type="InterPro" id="IPR034586">
    <property type="entry name" value="Bfa1/Byr4"/>
</dbReference>
<evidence type="ECO:0000256" key="1">
    <source>
        <dbReference type="SAM" id="MobiDB-lite"/>
    </source>
</evidence>
<dbReference type="Proteomes" id="UP000266673">
    <property type="component" value="Unassembled WGS sequence"/>
</dbReference>
<dbReference type="GO" id="GO:0001100">
    <property type="term" value="P:negative regulation of exit from mitosis"/>
    <property type="evidence" value="ECO:0007669"/>
    <property type="project" value="InterPro"/>
</dbReference>
<dbReference type="OrthoDB" id="19159at2759"/>
<evidence type="ECO:0000313" key="2">
    <source>
        <dbReference type="EMBL" id="RIB01682.1"/>
    </source>
</evidence>
<feature type="region of interest" description="Disordered" evidence="1">
    <location>
        <begin position="17"/>
        <end position="39"/>
    </location>
</feature>
<dbReference type="GO" id="GO:1990334">
    <property type="term" value="C:Bfa1-Bub2 complex"/>
    <property type="evidence" value="ECO:0007669"/>
    <property type="project" value="InterPro"/>
</dbReference>
<accession>A0A397TU90</accession>
<dbReference type="GO" id="GO:0005096">
    <property type="term" value="F:GTPase activator activity"/>
    <property type="evidence" value="ECO:0007669"/>
    <property type="project" value="InterPro"/>
</dbReference>
<keyword evidence="3" id="KW-1185">Reference proteome</keyword>
<proteinExistence type="predicted"/>
<dbReference type="AlphaFoldDB" id="A0A397TU90"/>
<reference evidence="2 3" key="1">
    <citation type="submission" date="2018-06" db="EMBL/GenBank/DDBJ databases">
        <title>Comparative genomics reveals the genomic features of Rhizophagus irregularis, R. cerebriforme, R. diaphanum and Gigaspora rosea, and their symbiotic lifestyle signature.</title>
        <authorList>
            <person name="Morin E."/>
            <person name="San Clemente H."/>
            <person name="Chen E.C.H."/>
            <person name="De La Providencia I."/>
            <person name="Hainaut M."/>
            <person name="Kuo A."/>
            <person name="Kohler A."/>
            <person name="Murat C."/>
            <person name="Tang N."/>
            <person name="Roy S."/>
            <person name="Loubradou J."/>
            <person name="Henrissat B."/>
            <person name="Grigoriev I.V."/>
            <person name="Corradi N."/>
            <person name="Roux C."/>
            <person name="Martin F.M."/>
        </authorList>
    </citation>
    <scope>NUCLEOTIDE SEQUENCE [LARGE SCALE GENOMIC DNA]</scope>
    <source>
        <strain evidence="2 3">DAOM 194757</strain>
    </source>
</reference>
<gene>
    <name evidence="2" type="ORF">C2G38_964422</name>
</gene>
<evidence type="ECO:0000313" key="3">
    <source>
        <dbReference type="Proteomes" id="UP000266673"/>
    </source>
</evidence>
<organism evidence="2 3">
    <name type="scientific">Gigaspora rosea</name>
    <dbReference type="NCBI Taxonomy" id="44941"/>
    <lineage>
        <taxon>Eukaryota</taxon>
        <taxon>Fungi</taxon>
        <taxon>Fungi incertae sedis</taxon>
        <taxon>Mucoromycota</taxon>
        <taxon>Glomeromycotina</taxon>
        <taxon>Glomeromycetes</taxon>
        <taxon>Diversisporales</taxon>
        <taxon>Gigasporaceae</taxon>
        <taxon>Gigaspora</taxon>
    </lineage>
</organism>
<dbReference type="STRING" id="44941.A0A397TU90"/>
<feature type="region of interest" description="Disordered" evidence="1">
    <location>
        <begin position="89"/>
        <end position="109"/>
    </location>
</feature>
<feature type="region of interest" description="Disordered" evidence="1">
    <location>
        <begin position="161"/>
        <end position="183"/>
    </location>
</feature>
<name>A0A397TU90_9GLOM</name>
<sequence>MVYNPILQRWDGNESALKDFDSSPQRPALISNMNPQSTNTKSLHMVGRMIFDPVKMSWFHSSAKDNNNSMSSEEEELLALFDSEEEIDLENTENTENTKNTDGLDIEPSKFKCHTSSGELLGMNNGGNDELWDATSLVFSDGDHNEIVYSAEGRRRRRIIATGNGNKQNNDDNDDNDDGFGTNEFQVGSEFDVSKGFLAALVASERQHKKEMNRWYPAIRSISNEQRFGLKDRNYQRGFLYEIRNPDIVCYI</sequence>
<dbReference type="PANTHER" id="PTHR35140">
    <property type="entry name" value="MITOTIC CHECK POINT PROTEIN BFA1"/>
    <property type="match status" value="1"/>
</dbReference>
<dbReference type="PANTHER" id="PTHR35140:SF1">
    <property type="entry name" value="MITOTIC CHECK POINT PROTEIN BFA1"/>
    <property type="match status" value="1"/>
</dbReference>
<dbReference type="GO" id="GO:0044732">
    <property type="term" value="C:mitotic spindle pole body"/>
    <property type="evidence" value="ECO:0007669"/>
    <property type="project" value="TreeGrafter"/>
</dbReference>
<comment type="caution">
    <text evidence="2">The sequence shown here is derived from an EMBL/GenBank/DDBJ whole genome shotgun (WGS) entry which is preliminary data.</text>
</comment>
<protein>
    <submittedName>
        <fullName evidence="2">Uncharacterized protein</fullName>
    </submittedName>
</protein>
<dbReference type="EMBL" id="QKWP01002991">
    <property type="protein sequence ID" value="RIB01682.1"/>
    <property type="molecule type" value="Genomic_DNA"/>
</dbReference>